<dbReference type="EMBL" id="JAAGMN010010093">
    <property type="protein sequence ID" value="NEE22955.1"/>
    <property type="molecule type" value="Genomic_DNA"/>
</dbReference>
<name>A0A6G3XYP4_9ACTN</name>
<dbReference type="AlphaFoldDB" id="A0A6G3XYP4"/>
<organism evidence="1">
    <name type="scientific">Streptomyces sp. SID7499</name>
    <dbReference type="NCBI Taxonomy" id="2706086"/>
    <lineage>
        <taxon>Bacteria</taxon>
        <taxon>Bacillati</taxon>
        <taxon>Actinomycetota</taxon>
        <taxon>Actinomycetes</taxon>
        <taxon>Kitasatosporales</taxon>
        <taxon>Streptomycetaceae</taxon>
        <taxon>Streptomyces</taxon>
    </lineage>
</organism>
<comment type="caution">
    <text evidence="1">The sequence shown here is derived from an EMBL/GenBank/DDBJ whole genome shotgun (WGS) entry which is preliminary data.</text>
</comment>
<protein>
    <submittedName>
        <fullName evidence="1">Uncharacterized protein</fullName>
    </submittedName>
</protein>
<sequence length="178" mass="19513">MSRRQRDNKSDEASVRVSSLRDKRFNGYLGVRLPHALDVEVEAIVTAYMTCSPSMRDAIVDDVYGRVAGVLSAYGQRMASVAVRNDDIDVLRRGVVAIGLAEGRLDDPRDNLYVLAAANDSASLLGTTLRAVINDVKRFLPPAGVAGLQQFDLHADREKSIEAYGIRRCGSGQEFHYA</sequence>
<accession>A0A6G3XYP4</accession>
<evidence type="ECO:0000313" key="1">
    <source>
        <dbReference type="EMBL" id="NEE22955.1"/>
    </source>
</evidence>
<gene>
    <name evidence="1" type="ORF">G3M58_92955</name>
</gene>
<reference evidence="1" key="1">
    <citation type="submission" date="2020-01" db="EMBL/GenBank/DDBJ databases">
        <title>Insect and environment-associated Actinomycetes.</title>
        <authorList>
            <person name="Currrie C."/>
            <person name="Chevrette M."/>
            <person name="Carlson C."/>
            <person name="Stubbendieck R."/>
            <person name="Wendt-Pienkowski E."/>
        </authorList>
    </citation>
    <scope>NUCLEOTIDE SEQUENCE</scope>
    <source>
        <strain evidence="1">SID7499</strain>
    </source>
</reference>
<proteinExistence type="predicted"/>